<feature type="transmembrane region" description="Helical" evidence="1">
    <location>
        <begin position="177"/>
        <end position="197"/>
    </location>
</feature>
<name>A0A0F9FG52_9ZZZZ</name>
<dbReference type="AlphaFoldDB" id="A0A0F9FG52"/>
<proteinExistence type="predicted"/>
<keyword evidence="1" id="KW-0812">Transmembrane</keyword>
<keyword evidence="1" id="KW-0472">Membrane</keyword>
<accession>A0A0F9FG52</accession>
<evidence type="ECO:0000313" key="2">
    <source>
        <dbReference type="EMBL" id="KKL85354.1"/>
    </source>
</evidence>
<dbReference type="EMBL" id="LAZR01021430">
    <property type="protein sequence ID" value="KKL85354.1"/>
    <property type="molecule type" value="Genomic_DNA"/>
</dbReference>
<keyword evidence="1" id="KW-1133">Transmembrane helix</keyword>
<reference evidence="2" key="1">
    <citation type="journal article" date="2015" name="Nature">
        <title>Complex archaea that bridge the gap between prokaryotes and eukaryotes.</title>
        <authorList>
            <person name="Spang A."/>
            <person name="Saw J.H."/>
            <person name="Jorgensen S.L."/>
            <person name="Zaremba-Niedzwiedzka K."/>
            <person name="Martijn J."/>
            <person name="Lind A.E."/>
            <person name="van Eijk R."/>
            <person name="Schleper C."/>
            <person name="Guy L."/>
            <person name="Ettema T.J."/>
        </authorList>
    </citation>
    <scope>NUCLEOTIDE SEQUENCE</scope>
</reference>
<comment type="caution">
    <text evidence="2">The sequence shown here is derived from an EMBL/GenBank/DDBJ whole genome shotgun (WGS) entry which is preliminary data.</text>
</comment>
<evidence type="ECO:0000256" key="1">
    <source>
        <dbReference type="SAM" id="Phobius"/>
    </source>
</evidence>
<protein>
    <recommendedName>
        <fullName evidence="3">Chemotaxis methyl-accepting receptor HlyB-like 4HB MCP domain-containing protein</fullName>
    </recommendedName>
</protein>
<feature type="transmembrane region" description="Helical" evidence="1">
    <location>
        <begin position="12"/>
        <end position="31"/>
    </location>
</feature>
<sequence>MEIKGFLKDYGIFVSIGSSILLVMLGWYVVYNGSKYIATRSEGRAIFLTFLEKLSSIVDERIKFITNTANFGSSSLVNYTAKQNVIAVERLLNYQSVLLRYGISNFFKEDDFLNLKFLLTYAPAKEDYNDNFVKFNSSIIENLHKVSAAIETQAHESYLDTHKPTVTPFIKKLSPSILGFIFAIVILFTFSFFIRSFSS</sequence>
<gene>
    <name evidence="2" type="ORF">LCGC14_1955580</name>
</gene>
<organism evidence="2">
    <name type="scientific">marine sediment metagenome</name>
    <dbReference type="NCBI Taxonomy" id="412755"/>
    <lineage>
        <taxon>unclassified sequences</taxon>
        <taxon>metagenomes</taxon>
        <taxon>ecological metagenomes</taxon>
    </lineage>
</organism>
<evidence type="ECO:0008006" key="3">
    <source>
        <dbReference type="Google" id="ProtNLM"/>
    </source>
</evidence>